<dbReference type="InterPro" id="IPR012944">
    <property type="entry name" value="SusD_RagB_dom"/>
</dbReference>
<comment type="similarity">
    <text evidence="2">Belongs to the SusD family.</text>
</comment>
<accession>A0A5M8NU69</accession>
<dbReference type="SUPFAM" id="SSF48452">
    <property type="entry name" value="TPR-like"/>
    <property type="match status" value="1"/>
</dbReference>
<proteinExistence type="inferred from homology"/>
<evidence type="ECO:0000256" key="3">
    <source>
        <dbReference type="ARBA" id="ARBA00022729"/>
    </source>
</evidence>
<keyword evidence="4" id="KW-0472">Membrane</keyword>
<dbReference type="PROSITE" id="PS51257">
    <property type="entry name" value="PROKAR_LIPOPROTEIN"/>
    <property type="match status" value="1"/>
</dbReference>
<dbReference type="InterPro" id="IPR033985">
    <property type="entry name" value="SusD-like_N"/>
</dbReference>
<feature type="signal peptide" evidence="6">
    <location>
        <begin position="1"/>
        <end position="21"/>
    </location>
</feature>
<feature type="domain" description="SusD-like N-terminal" evidence="8">
    <location>
        <begin position="22"/>
        <end position="221"/>
    </location>
</feature>
<reference evidence="9 10" key="1">
    <citation type="submission" date="2019-03" db="EMBL/GenBank/DDBJ databases">
        <title>Single cell metagenomics reveals metabolic interactions within the superorganism composed of flagellate Streblomastix strix and complex community of Bacteroidetes bacteria on its surface.</title>
        <authorList>
            <person name="Treitli S.C."/>
            <person name="Kolisko M."/>
            <person name="Husnik F."/>
            <person name="Keeling P."/>
            <person name="Hampl V."/>
        </authorList>
    </citation>
    <scope>NUCLEOTIDE SEQUENCE [LARGE SCALE GENOMIC DNA]</scope>
    <source>
        <strain evidence="9">St1</strain>
    </source>
</reference>
<evidence type="ECO:0000256" key="1">
    <source>
        <dbReference type="ARBA" id="ARBA00004442"/>
    </source>
</evidence>
<organism evidence="9 10">
    <name type="scientific">Candidatus Ordinivivax streblomastigis</name>
    <dbReference type="NCBI Taxonomy" id="2540710"/>
    <lineage>
        <taxon>Bacteria</taxon>
        <taxon>Pseudomonadati</taxon>
        <taxon>Bacteroidota</taxon>
        <taxon>Bacteroidia</taxon>
        <taxon>Bacteroidales</taxon>
        <taxon>Candidatus Ordinivivax</taxon>
    </lineage>
</organism>
<feature type="domain" description="RagB/SusD" evidence="7">
    <location>
        <begin position="341"/>
        <end position="415"/>
    </location>
</feature>
<name>A0A5M8NU69_9BACT</name>
<gene>
    <name evidence="9" type="ORF">EZS26_003560</name>
</gene>
<dbReference type="EMBL" id="SNRX01000103">
    <property type="protein sequence ID" value="KAA6300300.1"/>
    <property type="molecule type" value="Genomic_DNA"/>
</dbReference>
<dbReference type="AlphaFoldDB" id="A0A5M8NU69"/>
<feature type="chain" id="PRO_5024381796" evidence="6">
    <location>
        <begin position="22"/>
        <end position="428"/>
    </location>
</feature>
<comment type="subcellular location">
    <subcellularLocation>
        <location evidence="1">Cell outer membrane</location>
    </subcellularLocation>
</comment>
<dbReference type="Gene3D" id="1.25.40.390">
    <property type="match status" value="1"/>
</dbReference>
<evidence type="ECO:0000256" key="6">
    <source>
        <dbReference type="SAM" id="SignalP"/>
    </source>
</evidence>
<evidence type="ECO:0000256" key="2">
    <source>
        <dbReference type="ARBA" id="ARBA00006275"/>
    </source>
</evidence>
<sequence length="428" mass="49116">MKYKSKILYFILATLSLSSCSDFLDQVPDEKLSEEILFDSKDDVIRIITQIYYNQGNPLGFGNSEIDDIPGTSGDDVDYIWNNYSPYKKDLGQYSASSPIYKQWRRYYESIRLAMYFIGKIDTCNDPKLLENEKQWWKGEAYFLEAYYYFILLQMYGPVPILDKIYEPGEVESAVASGAIYRASFDDCVKHIDNLLEEAYNLLDVFYTSSSTERAGRASKASAKFLQARLWLYAASPLYNGMVEPISKENFSALSPKDANGETLINIRFDADKWKKAMDVAAEAIRVCEQAGRSLYKDANGYTSCWKIMNYARGGEPVVENIFYRQNYSTGTIRTHSLPIFWSGYSGICPTLEHVNEYFMANGLLPEDDEAFRNYKITEMDTYSNEGKTFTIPKKFTNRDPRFYVNILFPGQYSYAVLGNENTSTATR</sequence>
<evidence type="ECO:0000256" key="5">
    <source>
        <dbReference type="ARBA" id="ARBA00023237"/>
    </source>
</evidence>
<keyword evidence="3 6" id="KW-0732">Signal</keyword>
<evidence type="ECO:0000259" key="8">
    <source>
        <dbReference type="Pfam" id="PF14322"/>
    </source>
</evidence>
<evidence type="ECO:0000259" key="7">
    <source>
        <dbReference type="Pfam" id="PF07980"/>
    </source>
</evidence>
<dbReference type="InterPro" id="IPR011990">
    <property type="entry name" value="TPR-like_helical_dom_sf"/>
</dbReference>
<evidence type="ECO:0000256" key="4">
    <source>
        <dbReference type="ARBA" id="ARBA00023136"/>
    </source>
</evidence>
<dbReference type="GO" id="GO:0009279">
    <property type="term" value="C:cell outer membrane"/>
    <property type="evidence" value="ECO:0007669"/>
    <property type="project" value="UniProtKB-SubCell"/>
</dbReference>
<protein>
    <submittedName>
        <fullName evidence="9">RagB/SusD family nutrient uptake outer membrane protein</fullName>
    </submittedName>
</protein>
<comment type="caution">
    <text evidence="9">The sequence shown here is derived from an EMBL/GenBank/DDBJ whole genome shotgun (WGS) entry which is preliminary data.</text>
</comment>
<keyword evidence="5" id="KW-0998">Cell outer membrane</keyword>
<dbReference type="Proteomes" id="UP000324575">
    <property type="component" value="Unassembled WGS sequence"/>
</dbReference>
<evidence type="ECO:0000313" key="9">
    <source>
        <dbReference type="EMBL" id="KAA6300300.1"/>
    </source>
</evidence>
<evidence type="ECO:0000313" key="10">
    <source>
        <dbReference type="Proteomes" id="UP000324575"/>
    </source>
</evidence>
<dbReference type="Pfam" id="PF07980">
    <property type="entry name" value="SusD_RagB"/>
    <property type="match status" value="1"/>
</dbReference>
<dbReference type="Pfam" id="PF14322">
    <property type="entry name" value="SusD-like_3"/>
    <property type="match status" value="1"/>
</dbReference>